<sequence length="629" mass="67650">MDTDRKPCNRPTCVNRTKCAQMNKDAKRSAVALCRPGAESAKATSPNVGNSTQILFVDSNFTETPSEYDIFYDCYSDVEISQPNAVVSSMCGLSVPPPPVKDSRMFRDALKQVILTAQTLLVEFDSGSRKERRRCGSRCRCDVRNIKPQTQTVQLEVTAKVASNKSTTPQNIRIDPITFTIPLKLHVQGQHQHNIPYSVSQQSNELRKPPAMLDRDPIQNMFSSMEPIRTAIITAPRQDMSCMPMEGTGQAFDFQSALLQQMVAIPPSFLQLPLSGAEGFSAPPPPKGVSSRVQIQVPPPPPLMTLGRPDERAAVKAKGSCGGTCSVRRQQVPSTEAFLSPSLAPVTKGPFLATITTSSIPSVGAGKSPQVSEARSQGVCVMCGRGGEQLDKQMESSKRAPCGMCSIRNFVLPQPREFPTPMQKTDTYGEYSRSDKTAESLVVLVPPAIPKSAAVTGATCPFGGLQKQMEAQRSYGAAGPIGPSIQTPQHKDDQIDVDKQQYEVKHTLKGPCGMCSTAVPALPPFEEPLQKTKGPCGVCSKPKAPTQMPQTEKVGVSSNREPVIEKAEKAPCGICSIKSTAQMGFEKAPCGISSKTAIEPIKMEKPPCGICSKKPAAPMEAVNVPSGIC</sequence>
<reference evidence="1" key="2">
    <citation type="journal article" date="2015" name="Gigascience">
        <title>Reconstructing a comprehensive transcriptome assembly of a white-pupal translocated strain of the pest fruit fly Bactrocera cucurbitae.</title>
        <authorList>
            <person name="Sim S.B."/>
            <person name="Calla B."/>
            <person name="Hall B."/>
            <person name="DeRego T."/>
            <person name="Geib S.M."/>
        </authorList>
    </citation>
    <scope>NUCLEOTIDE SEQUENCE</scope>
</reference>
<evidence type="ECO:0000313" key="1">
    <source>
        <dbReference type="EMBL" id="JAD09209.1"/>
    </source>
</evidence>
<name>A0A0A1XCR5_ZEUCU</name>
<reference evidence="1" key="1">
    <citation type="submission" date="2014-11" db="EMBL/GenBank/DDBJ databases">
        <authorList>
            <person name="Geib S."/>
        </authorList>
    </citation>
    <scope>NUCLEOTIDE SEQUENCE</scope>
</reference>
<accession>A0A0A1XCR5</accession>
<gene>
    <name evidence="1" type="ORF">g.17530</name>
</gene>
<dbReference type="EMBL" id="GBXI01005083">
    <property type="protein sequence ID" value="JAD09209.1"/>
    <property type="molecule type" value="Transcribed_RNA"/>
</dbReference>
<protein>
    <submittedName>
        <fullName evidence="1">Uncharacterized protein</fullName>
    </submittedName>
</protein>
<proteinExistence type="predicted"/>
<dbReference type="AlphaFoldDB" id="A0A0A1XCR5"/>
<organism evidence="1">
    <name type="scientific">Zeugodacus cucurbitae</name>
    <name type="common">Melon fruit fly</name>
    <name type="synonym">Bactrocera cucurbitae</name>
    <dbReference type="NCBI Taxonomy" id="28588"/>
    <lineage>
        <taxon>Eukaryota</taxon>
        <taxon>Metazoa</taxon>
        <taxon>Ecdysozoa</taxon>
        <taxon>Arthropoda</taxon>
        <taxon>Hexapoda</taxon>
        <taxon>Insecta</taxon>
        <taxon>Pterygota</taxon>
        <taxon>Neoptera</taxon>
        <taxon>Endopterygota</taxon>
        <taxon>Diptera</taxon>
        <taxon>Brachycera</taxon>
        <taxon>Muscomorpha</taxon>
        <taxon>Tephritoidea</taxon>
        <taxon>Tephritidae</taxon>
        <taxon>Zeugodacus</taxon>
        <taxon>Zeugodacus</taxon>
    </lineage>
</organism>